<evidence type="ECO:0000313" key="2">
    <source>
        <dbReference type="Proteomes" id="UP000655225"/>
    </source>
</evidence>
<organism evidence="1 2">
    <name type="scientific">Tetracentron sinense</name>
    <name type="common">Spur-leaf</name>
    <dbReference type="NCBI Taxonomy" id="13715"/>
    <lineage>
        <taxon>Eukaryota</taxon>
        <taxon>Viridiplantae</taxon>
        <taxon>Streptophyta</taxon>
        <taxon>Embryophyta</taxon>
        <taxon>Tracheophyta</taxon>
        <taxon>Spermatophyta</taxon>
        <taxon>Magnoliopsida</taxon>
        <taxon>Trochodendrales</taxon>
        <taxon>Trochodendraceae</taxon>
        <taxon>Tetracentron</taxon>
    </lineage>
</organism>
<proteinExistence type="predicted"/>
<reference evidence="1 2" key="1">
    <citation type="submission" date="2020-04" db="EMBL/GenBank/DDBJ databases">
        <title>Plant Genome Project.</title>
        <authorList>
            <person name="Zhang R.-G."/>
        </authorList>
    </citation>
    <scope>NUCLEOTIDE SEQUENCE [LARGE SCALE GENOMIC DNA]</scope>
    <source>
        <strain evidence="1">YNK0</strain>
        <tissue evidence="1">Leaf</tissue>
    </source>
</reference>
<accession>A0A835D8Z8</accession>
<comment type="caution">
    <text evidence="1">The sequence shown here is derived from an EMBL/GenBank/DDBJ whole genome shotgun (WGS) entry which is preliminary data.</text>
</comment>
<name>A0A835D8Z8_TETSI</name>
<keyword evidence="2" id="KW-1185">Reference proteome</keyword>
<evidence type="ECO:0000313" key="1">
    <source>
        <dbReference type="EMBL" id="KAF8394396.1"/>
    </source>
</evidence>
<dbReference type="EMBL" id="JABCRI010000014">
    <property type="protein sequence ID" value="KAF8394396.1"/>
    <property type="molecule type" value="Genomic_DNA"/>
</dbReference>
<dbReference type="AlphaFoldDB" id="A0A835D8Z8"/>
<dbReference type="Proteomes" id="UP000655225">
    <property type="component" value="Unassembled WGS sequence"/>
</dbReference>
<sequence length="78" mass="8278">MTSKAEGDALSGDRGHKAARSVQAILSNYLRHAGGENHQRGGRNKEGLEEVISRLNEFCGQKESSTQGVIVGPASAQE</sequence>
<gene>
    <name evidence="1" type="ORF">HHK36_020604</name>
</gene>
<protein>
    <submittedName>
        <fullName evidence="1">Uncharacterized protein</fullName>
    </submittedName>
</protein>